<keyword evidence="9 15" id="KW-0418">Kinase</keyword>
<evidence type="ECO:0000256" key="1">
    <source>
        <dbReference type="ARBA" id="ARBA00002121"/>
    </source>
</evidence>
<evidence type="ECO:0000256" key="9">
    <source>
        <dbReference type="ARBA" id="ARBA00022777"/>
    </source>
</evidence>
<dbReference type="PANTHER" id="PTHR22749">
    <property type="entry name" value="RIBOFLAVIN KINASE/FMN ADENYLYLTRANSFERASE"/>
    <property type="match status" value="1"/>
</dbReference>
<evidence type="ECO:0000256" key="7">
    <source>
        <dbReference type="ARBA" id="ARBA00022695"/>
    </source>
</evidence>
<dbReference type="InterPro" id="IPR023465">
    <property type="entry name" value="Riboflavin_kinase_dom_sf"/>
</dbReference>
<dbReference type="NCBIfam" id="TIGR00083">
    <property type="entry name" value="ribF"/>
    <property type="match status" value="1"/>
</dbReference>
<dbReference type="GO" id="GO:0003919">
    <property type="term" value="F:FMN adenylyltransferase activity"/>
    <property type="evidence" value="ECO:0007669"/>
    <property type="project" value="UniProtKB-UniRule"/>
</dbReference>
<dbReference type="Gene3D" id="3.40.50.620">
    <property type="entry name" value="HUPs"/>
    <property type="match status" value="1"/>
</dbReference>
<dbReference type="Pfam" id="PF01687">
    <property type="entry name" value="Flavokinase"/>
    <property type="match status" value="1"/>
</dbReference>
<organism evidence="17 18">
    <name type="scientific">Aquimarina atlantica</name>
    <dbReference type="NCBI Taxonomy" id="1317122"/>
    <lineage>
        <taxon>Bacteria</taxon>
        <taxon>Pseudomonadati</taxon>
        <taxon>Bacteroidota</taxon>
        <taxon>Flavobacteriia</taxon>
        <taxon>Flavobacteriales</taxon>
        <taxon>Flavobacteriaceae</taxon>
        <taxon>Aquimarina</taxon>
    </lineage>
</organism>
<dbReference type="Gene3D" id="2.40.30.30">
    <property type="entry name" value="Riboflavin kinase-like"/>
    <property type="match status" value="1"/>
</dbReference>
<dbReference type="STRING" id="1317122.ATO12_05040"/>
<comment type="similarity">
    <text evidence="15">Belongs to the ribF family.</text>
</comment>
<dbReference type="EMBL" id="AQRA01000010">
    <property type="protein sequence ID" value="EZH71982.1"/>
    <property type="molecule type" value="Genomic_DNA"/>
</dbReference>
<evidence type="ECO:0000313" key="18">
    <source>
        <dbReference type="Proteomes" id="UP000023541"/>
    </source>
</evidence>
<evidence type="ECO:0000256" key="14">
    <source>
        <dbReference type="ARBA" id="ARBA00049494"/>
    </source>
</evidence>
<dbReference type="SUPFAM" id="SSF52374">
    <property type="entry name" value="Nucleotidylyl transferase"/>
    <property type="match status" value="1"/>
</dbReference>
<protein>
    <recommendedName>
        <fullName evidence="15">Riboflavin biosynthesis protein</fullName>
    </recommendedName>
    <domain>
        <recommendedName>
            <fullName evidence="15">Riboflavin kinase</fullName>
            <ecNumber evidence="15">2.7.1.26</ecNumber>
        </recommendedName>
        <alternativeName>
            <fullName evidence="15">Flavokinase</fullName>
        </alternativeName>
    </domain>
    <domain>
        <recommendedName>
            <fullName evidence="15">FMN adenylyltransferase</fullName>
            <ecNumber evidence="15">2.7.7.2</ecNumber>
        </recommendedName>
        <alternativeName>
            <fullName evidence="15">FAD pyrophosphorylase</fullName>
        </alternativeName>
        <alternativeName>
            <fullName evidence="15">FAD synthase</fullName>
        </alternativeName>
    </domain>
</protein>
<evidence type="ECO:0000256" key="4">
    <source>
        <dbReference type="ARBA" id="ARBA00022630"/>
    </source>
</evidence>
<evidence type="ECO:0000256" key="12">
    <source>
        <dbReference type="ARBA" id="ARBA00023268"/>
    </source>
</evidence>
<dbReference type="PANTHER" id="PTHR22749:SF6">
    <property type="entry name" value="RIBOFLAVIN KINASE"/>
    <property type="match status" value="1"/>
</dbReference>
<keyword evidence="8 15" id="KW-0547">Nucleotide-binding</keyword>
<reference evidence="17 18" key="1">
    <citation type="submission" date="2014-04" db="EMBL/GenBank/DDBJ databases">
        <title>Aquimarina sp. 22II-S11-z7 Genome Sequencing.</title>
        <authorList>
            <person name="Lai Q."/>
        </authorList>
    </citation>
    <scope>NUCLEOTIDE SEQUENCE [LARGE SCALE GENOMIC DNA]</scope>
    <source>
        <strain evidence="17 18">22II-S11-z7</strain>
    </source>
</reference>
<evidence type="ECO:0000256" key="8">
    <source>
        <dbReference type="ARBA" id="ARBA00022741"/>
    </source>
</evidence>
<evidence type="ECO:0000256" key="3">
    <source>
        <dbReference type="ARBA" id="ARBA00005201"/>
    </source>
</evidence>
<dbReference type="NCBIfam" id="NF004160">
    <property type="entry name" value="PRK05627.1-3"/>
    <property type="match status" value="1"/>
</dbReference>
<evidence type="ECO:0000256" key="5">
    <source>
        <dbReference type="ARBA" id="ARBA00022643"/>
    </source>
</evidence>
<comment type="pathway">
    <text evidence="2 15">Cofactor biosynthesis; FAD biosynthesis; FAD from FMN: step 1/1.</text>
</comment>
<dbReference type="FunFam" id="3.40.50.620:FF:000021">
    <property type="entry name" value="Riboflavin biosynthesis protein"/>
    <property type="match status" value="1"/>
</dbReference>
<evidence type="ECO:0000256" key="11">
    <source>
        <dbReference type="ARBA" id="ARBA00022840"/>
    </source>
</evidence>
<keyword evidence="18" id="KW-1185">Reference proteome</keyword>
<dbReference type="GO" id="GO:0009398">
    <property type="term" value="P:FMN biosynthetic process"/>
    <property type="evidence" value="ECO:0007669"/>
    <property type="project" value="UniProtKB-UniRule"/>
</dbReference>
<dbReference type="InterPro" id="IPR015864">
    <property type="entry name" value="FAD_synthase"/>
</dbReference>
<keyword evidence="10 15" id="KW-0274">FAD</keyword>
<keyword evidence="11 15" id="KW-0067">ATP-binding</keyword>
<gene>
    <name evidence="17" type="ORF">ATO12_05040</name>
</gene>
<evidence type="ECO:0000256" key="13">
    <source>
        <dbReference type="ARBA" id="ARBA00047880"/>
    </source>
</evidence>
<keyword evidence="12" id="KW-0511">Multifunctional enzyme</keyword>
<comment type="catalytic activity">
    <reaction evidence="13 15">
        <text>riboflavin + ATP = FMN + ADP + H(+)</text>
        <dbReference type="Rhea" id="RHEA:14357"/>
        <dbReference type="ChEBI" id="CHEBI:15378"/>
        <dbReference type="ChEBI" id="CHEBI:30616"/>
        <dbReference type="ChEBI" id="CHEBI:57986"/>
        <dbReference type="ChEBI" id="CHEBI:58210"/>
        <dbReference type="ChEBI" id="CHEBI:456216"/>
        <dbReference type="EC" id="2.7.1.26"/>
    </reaction>
</comment>
<dbReference type="FunFam" id="2.40.30.30:FF:000003">
    <property type="entry name" value="Riboflavin biosynthesis protein"/>
    <property type="match status" value="1"/>
</dbReference>
<comment type="pathway">
    <text evidence="3 15">Cofactor biosynthesis; FMN biosynthesis; FMN from riboflavin (ATP route): step 1/1.</text>
</comment>
<dbReference type="GO" id="GO:0009231">
    <property type="term" value="P:riboflavin biosynthetic process"/>
    <property type="evidence" value="ECO:0007669"/>
    <property type="project" value="InterPro"/>
</dbReference>
<comment type="function">
    <text evidence="1">Catalyzes the phosphorylation of riboflavin to FMN followed by the adenylation of FMN to FAD.</text>
</comment>
<dbReference type="GO" id="GO:0008531">
    <property type="term" value="F:riboflavin kinase activity"/>
    <property type="evidence" value="ECO:0007669"/>
    <property type="project" value="UniProtKB-UniRule"/>
</dbReference>
<dbReference type="CDD" id="cd02064">
    <property type="entry name" value="FAD_synthetase_N"/>
    <property type="match status" value="1"/>
</dbReference>
<dbReference type="InterPro" id="IPR002606">
    <property type="entry name" value="Riboflavin_kinase_bac"/>
</dbReference>
<evidence type="ECO:0000313" key="17">
    <source>
        <dbReference type="EMBL" id="EZH71982.1"/>
    </source>
</evidence>
<keyword evidence="5 15" id="KW-0288">FMN</keyword>
<evidence type="ECO:0000256" key="10">
    <source>
        <dbReference type="ARBA" id="ARBA00022827"/>
    </source>
</evidence>
<proteinExistence type="inferred from homology"/>
<dbReference type="OrthoDB" id="9803667at2"/>
<dbReference type="PIRSF" id="PIRSF004491">
    <property type="entry name" value="FAD_Synth"/>
    <property type="match status" value="1"/>
</dbReference>
<dbReference type="InterPro" id="IPR015865">
    <property type="entry name" value="Riboflavin_kinase_bac/euk"/>
</dbReference>
<dbReference type="EC" id="2.7.1.26" evidence="15"/>
<comment type="catalytic activity">
    <reaction evidence="14 15">
        <text>FMN + ATP + H(+) = FAD + diphosphate</text>
        <dbReference type="Rhea" id="RHEA:17237"/>
        <dbReference type="ChEBI" id="CHEBI:15378"/>
        <dbReference type="ChEBI" id="CHEBI:30616"/>
        <dbReference type="ChEBI" id="CHEBI:33019"/>
        <dbReference type="ChEBI" id="CHEBI:57692"/>
        <dbReference type="ChEBI" id="CHEBI:58210"/>
        <dbReference type="EC" id="2.7.7.2"/>
    </reaction>
</comment>
<dbReference type="AlphaFoldDB" id="A0A023BPJ7"/>
<dbReference type="GO" id="GO:0005524">
    <property type="term" value="F:ATP binding"/>
    <property type="evidence" value="ECO:0007669"/>
    <property type="project" value="UniProtKB-UniRule"/>
</dbReference>
<dbReference type="NCBIfam" id="NF004162">
    <property type="entry name" value="PRK05627.1-5"/>
    <property type="match status" value="1"/>
</dbReference>
<dbReference type="Pfam" id="PF06574">
    <property type="entry name" value="FAD_syn"/>
    <property type="match status" value="1"/>
</dbReference>
<evidence type="ECO:0000256" key="15">
    <source>
        <dbReference type="PIRNR" id="PIRNR004491"/>
    </source>
</evidence>
<dbReference type="UniPathway" id="UPA00277">
    <property type="reaction ID" value="UER00407"/>
</dbReference>
<dbReference type="UniPathway" id="UPA00276">
    <property type="reaction ID" value="UER00406"/>
</dbReference>
<keyword evidence="6 15" id="KW-0808">Transferase</keyword>
<comment type="caution">
    <text evidence="17">The sequence shown here is derived from an EMBL/GenBank/DDBJ whole genome shotgun (WGS) entry which is preliminary data.</text>
</comment>
<dbReference type="InterPro" id="IPR023468">
    <property type="entry name" value="Riboflavin_kinase"/>
</dbReference>
<sequence length="310" mass="35695">MKRYSNAKTYDSQTHSVVTIGTFDGVHIGHKKIIERLVESARKNNLESVILTFFPHPRMVLQQDSDIKLINTIDERIQILEKTGLDNLVIHPFTKEFSRLSAGEYVQQMLIDCLKAKHVIIGYDHRFGRNRNSNITDLASYGVQNDFTVEEISKQDLDDVAVSSTKIRKALFDGNITKANAYLGYCFMLTGKVVKGKRLGRKLNYPTANLHIEEDYKLIPKNGVYIVKSFIDSKIYFGMMNIGTNPTVNGTKQTIETHFFDTSFNLYDKKIQIEMIKRIRDEKKFDSLEQLQDAMQQDEDFSRDFINSLV</sequence>
<name>A0A023BPJ7_9FLAO</name>
<dbReference type="RefSeq" id="WP_034246267.1">
    <property type="nucleotide sequence ID" value="NZ_AQRA01000010.1"/>
</dbReference>
<keyword evidence="4 15" id="KW-0285">Flavoprotein</keyword>
<dbReference type="SMART" id="SM00904">
    <property type="entry name" value="Flavokinase"/>
    <property type="match status" value="1"/>
</dbReference>
<dbReference type="GO" id="GO:0006747">
    <property type="term" value="P:FAD biosynthetic process"/>
    <property type="evidence" value="ECO:0007669"/>
    <property type="project" value="UniProtKB-UniRule"/>
</dbReference>
<evidence type="ECO:0000256" key="2">
    <source>
        <dbReference type="ARBA" id="ARBA00004726"/>
    </source>
</evidence>
<dbReference type="InterPro" id="IPR014729">
    <property type="entry name" value="Rossmann-like_a/b/a_fold"/>
</dbReference>
<evidence type="ECO:0000256" key="6">
    <source>
        <dbReference type="ARBA" id="ARBA00022679"/>
    </source>
</evidence>
<dbReference type="eggNOG" id="COG0196">
    <property type="taxonomic scope" value="Bacteria"/>
</dbReference>
<feature type="domain" description="Riboflavin kinase" evidence="16">
    <location>
        <begin position="182"/>
        <end position="307"/>
    </location>
</feature>
<keyword evidence="7 15" id="KW-0548">Nucleotidyltransferase</keyword>
<dbReference type="EC" id="2.7.7.2" evidence="15"/>
<dbReference type="SUPFAM" id="SSF82114">
    <property type="entry name" value="Riboflavin kinase-like"/>
    <property type="match status" value="1"/>
</dbReference>
<dbReference type="Proteomes" id="UP000023541">
    <property type="component" value="Unassembled WGS sequence"/>
</dbReference>
<evidence type="ECO:0000259" key="16">
    <source>
        <dbReference type="SMART" id="SM00904"/>
    </source>
</evidence>
<accession>A0A023BPJ7</accession>